<dbReference type="SUPFAM" id="SSF52540">
    <property type="entry name" value="P-loop containing nucleoside triphosphate hydrolases"/>
    <property type="match status" value="1"/>
</dbReference>
<keyword evidence="8" id="KW-1185">Reference proteome</keyword>
<evidence type="ECO:0000256" key="3">
    <source>
        <dbReference type="ARBA" id="ARBA00022840"/>
    </source>
</evidence>
<evidence type="ECO:0000256" key="4">
    <source>
        <dbReference type="ARBA" id="ARBA00022993"/>
    </source>
</evidence>
<comment type="function">
    <text evidence="5">Catalyzes the phosphorylation of the 3'-hydroxyl group of dephosphocoenzyme A to form coenzyme A.</text>
</comment>
<dbReference type="Gene3D" id="3.40.50.300">
    <property type="entry name" value="P-loop containing nucleotide triphosphate hydrolases"/>
    <property type="match status" value="1"/>
</dbReference>
<proteinExistence type="inferred from homology"/>
<dbReference type="CDD" id="cd02022">
    <property type="entry name" value="DPCK"/>
    <property type="match status" value="1"/>
</dbReference>
<dbReference type="GO" id="GO:0004140">
    <property type="term" value="F:dephospho-CoA kinase activity"/>
    <property type="evidence" value="ECO:0007669"/>
    <property type="project" value="UniProtKB-EC"/>
</dbReference>
<dbReference type="PROSITE" id="PS51219">
    <property type="entry name" value="DPCK"/>
    <property type="match status" value="1"/>
</dbReference>
<comment type="subcellular location">
    <subcellularLocation>
        <location evidence="5">Cytoplasm</location>
    </subcellularLocation>
</comment>
<protein>
    <recommendedName>
        <fullName evidence="5 6">Dephospho-CoA kinase</fullName>
        <ecNumber evidence="5 6">2.7.1.24</ecNumber>
    </recommendedName>
    <alternativeName>
        <fullName evidence="5">Dephosphocoenzyme A kinase</fullName>
    </alternativeName>
</protein>
<dbReference type="InterPro" id="IPR001977">
    <property type="entry name" value="Depp_CoAkinase"/>
</dbReference>
<evidence type="ECO:0000256" key="5">
    <source>
        <dbReference type="HAMAP-Rule" id="MF_00376"/>
    </source>
</evidence>
<evidence type="ECO:0000256" key="6">
    <source>
        <dbReference type="NCBIfam" id="TIGR00152"/>
    </source>
</evidence>
<gene>
    <name evidence="5 7" type="primary">coaE</name>
    <name evidence="7" type="ORF">WCN91_05810</name>
</gene>
<keyword evidence="5 7" id="KW-0418">Kinase</keyword>
<evidence type="ECO:0000256" key="1">
    <source>
        <dbReference type="ARBA" id="ARBA00009018"/>
    </source>
</evidence>
<accession>A0ABU9MYC1</accession>
<dbReference type="RefSeq" id="WP_342677186.1">
    <property type="nucleotide sequence ID" value="NZ_JBCGCU010000005.1"/>
</dbReference>
<dbReference type="EMBL" id="JBCGCU010000005">
    <property type="protein sequence ID" value="MEM0514943.1"/>
    <property type="molecule type" value="Genomic_DNA"/>
</dbReference>
<dbReference type="HAMAP" id="MF_00376">
    <property type="entry name" value="Dephospho_CoA_kinase"/>
    <property type="match status" value="1"/>
</dbReference>
<comment type="caution">
    <text evidence="7">The sequence shown here is derived from an EMBL/GenBank/DDBJ whole genome shotgun (WGS) entry which is preliminary data.</text>
</comment>
<keyword evidence="4 5" id="KW-0173">Coenzyme A biosynthesis</keyword>
<comment type="similarity">
    <text evidence="1 5">Belongs to the CoaE family.</text>
</comment>
<keyword evidence="3 5" id="KW-0067">ATP-binding</keyword>
<dbReference type="InterPro" id="IPR027417">
    <property type="entry name" value="P-loop_NTPase"/>
</dbReference>
<dbReference type="PANTHER" id="PTHR10695">
    <property type="entry name" value="DEPHOSPHO-COA KINASE-RELATED"/>
    <property type="match status" value="1"/>
</dbReference>
<dbReference type="PANTHER" id="PTHR10695:SF46">
    <property type="entry name" value="BIFUNCTIONAL COENZYME A SYNTHASE-RELATED"/>
    <property type="match status" value="1"/>
</dbReference>
<dbReference type="Proteomes" id="UP001447008">
    <property type="component" value="Unassembled WGS sequence"/>
</dbReference>
<dbReference type="EC" id="2.7.1.24" evidence="5 6"/>
<evidence type="ECO:0000313" key="8">
    <source>
        <dbReference type="Proteomes" id="UP001447008"/>
    </source>
</evidence>
<dbReference type="Pfam" id="PF01121">
    <property type="entry name" value="CoaE"/>
    <property type="match status" value="1"/>
</dbReference>
<keyword evidence="2 5" id="KW-0547">Nucleotide-binding</keyword>
<evidence type="ECO:0000256" key="2">
    <source>
        <dbReference type="ARBA" id="ARBA00022741"/>
    </source>
</evidence>
<sequence>MVKAHPWVLGLTGGIGSGKSSASKFFAELGIEVVDADLVARQVVEPGSPALNAIVKRHGESILDTHGALNRARLRKIVFSDNSEKLWLNNLLHPLIRTEMLEQLARAQSLYVILEAPLLFENGLEKYCQRTLLIDVQLELQLKRTCERDKMTPEAALAIIAAQMSRSNKVQKADDIISNSGTLAALKRKVQRYHYSYLKQVKLHSCADRQQ</sequence>
<reference evidence="7 8" key="1">
    <citation type="submission" date="2024-03" db="EMBL/GenBank/DDBJ databases">
        <title>Pseudoalteromonas qingdaonensis sp. nov., isolated from the intestines of marine benthic organisms.</title>
        <authorList>
            <person name="Lin X."/>
            <person name="Fang S."/>
            <person name="Hu X."/>
        </authorList>
    </citation>
    <scope>NUCLEOTIDE SEQUENCE [LARGE SCALE GENOMIC DNA]</scope>
    <source>
        <strain evidence="7 8">YIC-827</strain>
    </source>
</reference>
<comment type="catalytic activity">
    <reaction evidence="5">
        <text>3'-dephospho-CoA + ATP = ADP + CoA + H(+)</text>
        <dbReference type="Rhea" id="RHEA:18245"/>
        <dbReference type="ChEBI" id="CHEBI:15378"/>
        <dbReference type="ChEBI" id="CHEBI:30616"/>
        <dbReference type="ChEBI" id="CHEBI:57287"/>
        <dbReference type="ChEBI" id="CHEBI:57328"/>
        <dbReference type="ChEBI" id="CHEBI:456216"/>
        <dbReference type="EC" id="2.7.1.24"/>
    </reaction>
</comment>
<dbReference type="NCBIfam" id="TIGR00152">
    <property type="entry name" value="dephospho-CoA kinase"/>
    <property type="match status" value="1"/>
</dbReference>
<organism evidence="7 8">
    <name type="scientific">Pseudoalteromonas qingdaonensis</name>
    <dbReference type="NCBI Taxonomy" id="3131913"/>
    <lineage>
        <taxon>Bacteria</taxon>
        <taxon>Pseudomonadati</taxon>
        <taxon>Pseudomonadota</taxon>
        <taxon>Gammaproteobacteria</taxon>
        <taxon>Alteromonadales</taxon>
        <taxon>Pseudoalteromonadaceae</taxon>
        <taxon>Pseudoalteromonas</taxon>
    </lineage>
</organism>
<name>A0ABU9MYC1_9GAMM</name>
<keyword evidence="5" id="KW-0963">Cytoplasm</keyword>
<evidence type="ECO:0000313" key="7">
    <source>
        <dbReference type="EMBL" id="MEM0514943.1"/>
    </source>
</evidence>
<comment type="pathway">
    <text evidence="5">Cofactor biosynthesis; coenzyme A biosynthesis; CoA from (R)-pantothenate: step 5/5.</text>
</comment>
<feature type="binding site" evidence="5">
    <location>
        <begin position="16"/>
        <end position="21"/>
    </location>
    <ligand>
        <name>ATP</name>
        <dbReference type="ChEBI" id="CHEBI:30616"/>
    </ligand>
</feature>
<keyword evidence="5 7" id="KW-0808">Transferase</keyword>